<dbReference type="Pfam" id="PF03551">
    <property type="entry name" value="PadR"/>
    <property type="match status" value="1"/>
</dbReference>
<dbReference type="Gene3D" id="1.10.10.10">
    <property type="entry name" value="Winged helix-like DNA-binding domain superfamily/Winged helix DNA-binding domain"/>
    <property type="match status" value="1"/>
</dbReference>
<dbReference type="AlphaFoldDB" id="A0A1E5KW88"/>
<accession>A0A1E5KW88</accession>
<dbReference type="SUPFAM" id="SSF46785">
    <property type="entry name" value="Winged helix' DNA-binding domain"/>
    <property type="match status" value="1"/>
</dbReference>
<dbReference type="InterPro" id="IPR036390">
    <property type="entry name" value="WH_DNA-bd_sf"/>
</dbReference>
<gene>
    <name evidence="2" type="ORF">BCR26_14615</name>
</gene>
<dbReference type="STRING" id="762845.BCR26_14615"/>
<evidence type="ECO:0000313" key="3">
    <source>
        <dbReference type="Proteomes" id="UP000095256"/>
    </source>
</evidence>
<name>A0A1E5KW88_9ENTE</name>
<dbReference type="OrthoDB" id="9808017at2"/>
<dbReference type="PANTHER" id="PTHR33169">
    <property type="entry name" value="PADR-FAMILY TRANSCRIPTIONAL REGULATOR"/>
    <property type="match status" value="1"/>
</dbReference>
<keyword evidence="3" id="KW-1185">Reference proteome</keyword>
<proteinExistence type="predicted"/>
<dbReference type="PANTHER" id="PTHR33169:SF14">
    <property type="entry name" value="TRANSCRIPTIONAL REGULATOR RV3488"/>
    <property type="match status" value="1"/>
</dbReference>
<dbReference type="InterPro" id="IPR052509">
    <property type="entry name" value="Metal_resp_DNA-bind_regulator"/>
</dbReference>
<organism evidence="2 3">
    <name type="scientific">Enterococcus rivorum</name>
    <dbReference type="NCBI Taxonomy" id="762845"/>
    <lineage>
        <taxon>Bacteria</taxon>
        <taxon>Bacillati</taxon>
        <taxon>Bacillota</taxon>
        <taxon>Bacilli</taxon>
        <taxon>Lactobacillales</taxon>
        <taxon>Enterococcaceae</taxon>
        <taxon>Enterococcus</taxon>
    </lineage>
</organism>
<dbReference type="InterPro" id="IPR036388">
    <property type="entry name" value="WH-like_DNA-bd_sf"/>
</dbReference>
<comment type="caution">
    <text evidence="2">The sequence shown here is derived from an EMBL/GenBank/DDBJ whole genome shotgun (WGS) entry which is preliminary data.</text>
</comment>
<protein>
    <submittedName>
        <fullName evidence="2">PadR family transcriptional regulator</fullName>
    </submittedName>
</protein>
<feature type="domain" description="Transcription regulator PadR N-terminal" evidence="1">
    <location>
        <begin position="15"/>
        <end position="88"/>
    </location>
</feature>
<dbReference type="Proteomes" id="UP000095256">
    <property type="component" value="Unassembled WGS sequence"/>
</dbReference>
<dbReference type="RefSeq" id="WP_069698948.1">
    <property type="nucleotide sequence ID" value="NZ_JAGGMA010000034.1"/>
</dbReference>
<evidence type="ECO:0000313" key="2">
    <source>
        <dbReference type="EMBL" id="OEH82088.1"/>
    </source>
</evidence>
<sequence>MIGSDAIRGYNDTFILTVLLEGDSYGYAISKRIQEISESNYSIKETTLYSAFNRLEKNGYIESFPGQITHGKKRTYYRLTEAGKIYLSEKIAEWYLTKKVVECFIKEEAE</sequence>
<dbReference type="EMBL" id="MIEK01000029">
    <property type="protein sequence ID" value="OEH82088.1"/>
    <property type="molecule type" value="Genomic_DNA"/>
</dbReference>
<reference evidence="2 3" key="1">
    <citation type="submission" date="2016-09" db="EMBL/GenBank/DDBJ databases">
        <authorList>
            <person name="Capua I."/>
            <person name="De Benedictis P."/>
            <person name="Joannis T."/>
            <person name="Lombin L.H."/>
            <person name="Cattoli G."/>
        </authorList>
    </citation>
    <scope>NUCLEOTIDE SEQUENCE [LARGE SCALE GENOMIC DNA]</scope>
    <source>
        <strain evidence="2 3">LMG 25899</strain>
    </source>
</reference>
<evidence type="ECO:0000259" key="1">
    <source>
        <dbReference type="Pfam" id="PF03551"/>
    </source>
</evidence>
<dbReference type="InterPro" id="IPR005149">
    <property type="entry name" value="Tscrpt_reg_PadR_N"/>
</dbReference>